<evidence type="ECO:0000256" key="1">
    <source>
        <dbReference type="SAM" id="MobiDB-lite"/>
    </source>
</evidence>
<protein>
    <submittedName>
        <fullName evidence="2">Uncharacterized protein</fullName>
    </submittedName>
</protein>
<evidence type="ECO:0000313" key="3">
    <source>
        <dbReference type="Proteomes" id="UP000306102"/>
    </source>
</evidence>
<gene>
    <name evidence="2" type="ORF">TEA_026695</name>
</gene>
<name>A0A4S4ER13_CAMSN</name>
<feature type="region of interest" description="Disordered" evidence="1">
    <location>
        <begin position="303"/>
        <end position="350"/>
    </location>
</feature>
<organism evidence="2 3">
    <name type="scientific">Camellia sinensis var. sinensis</name>
    <name type="common">China tea</name>
    <dbReference type="NCBI Taxonomy" id="542762"/>
    <lineage>
        <taxon>Eukaryota</taxon>
        <taxon>Viridiplantae</taxon>
        <taxon>Streptophyta</taxon>
        <taxon>Embryophyta</taxon>
        <taxon>Tracheophyta</taxon>
        <taxon>Spermatophyta</taxon>
        <taxon>Magnoliopsida</taxon>
        <taxon>eudicotyledons</taxon>
        <taxon>Gunneridae</taxon>
        <taxon>Pentapetalae</taxon>
        <taxon>asterids</taxon>
        <taxon>Ericales</taxon>
        <taxon>Theaceae</taxon>
        <taxon>Camellia</taxon>
    </lineage>
</organism>
<dbReference type="EMBL" id="SDRB02002792">
    <property type="protein sequence ID" value="THG18862.1"/>
    <property type="molecule type" value="Genomic_DNA"/>
</dbReference>
<proteinExistence type="predicted"/>
<keyword evidence="3" id="KW-1185">Reference proteome</keyword>
<reference evidence="2 3" key="1">
    <citation type="journal article" date="2018" name="Proc. Natl. Acad. Sci. U.S.A.">
        <title>Draft genome sequence of Camellia sinensis var. sinensis provides insights into the evolution of the tea genome and tea quality.</title>
        <authorList>
            <person name="Wei C."/>
            <person name="Yang H."/>
            <person name="Wang S."/>
            <person name="Zhao J."/>
            <person name="Liu C."/>
            <person name="Gao L."/>
            <person name="Xia E."/>
            <person name="Lu Y."/>
            <person name="Tai Y."/>
            <person name="She G."/>
            <person name="Sun J."/>
            <person name="Cao H."/>
            <person name="Tong W."/>
            <person name="Gao Q."/>
            <person name="Li Y."/>
            <person name="Deng W."/>
            <person name="Jiang X."/>
            <person name="Wang W."/>
            <person name="Chen Q."/>
            <person name="Zhang S."/>
            <person name="Li H."/>
            <person name="Wu J."/>
            <person name="Wang P."/>
            <person name="Li P."/>
            <person name="Shi C."/>
            <person name="Zheng F."/>
            <person name="Jian J."/>
            <person name="Huang B."/>
            <person name="Shan D."/>
            <person name="Shi M."/>
            <person name="Fang C."/>
            <person name="Yue Y."/>
            <person name="Li F."/>
            <person name="Li D."/>
            <person name="Wei S."/>
            <person name="Han B."/>
            <person name="Jiang C."/>
            <person name="Yin Y."/>
            <person name="Xia T."/>
            <person name="Zhang Z."/>
            <person name="Bennetzen J.L."/>
            <person name="Zhao S."/>
            <person name="Wan X."/>
        </authorList>
    </citation>
    <scope>NUCLEOTIDE SEQUENCE [LARGE SCALE GENOMIC DNA]</scope>
    <source>
        <strain evidence="3">cv. Shuchazao</strain>
        <tissue evidence="2">Leaf</tissue>
    </source>
</reference>
<evidence type="ECO:0000313" key="2">
    <source>
        <dbReference type="EMBL" id="THG18862.1"/>
    </source>
</evidence>
<dbReference type="Proteomes" id="UP000306102">
    <property type="component" value="Unassembled WGS sequence"/>
</dbReference>
<dbReference type="AlphaFoldDB" id="A0A4S4ER13"/>
<sequence length="350" mass="38643">MHPLRKIAGIWLRAGGILEGLPGTWVLIEEEVGVGSAGGRPNLCHSRSRSAWSLFERSSSSGSLRGEPRPGYGGVSAVDRYSDHHLPSFCSGCGQWCVPAIVFGQGRFLELSGKCCAAIYGVFPAIGYGVFRPENILGRSWRGSWRAAGVGLGRSRRGSWRVAGMQQAWVRRRSVAGGRWKLEQHSYVHWVFVFLLLQLDEKARVVLKNLLDGATERVFEAHSKFMEAQLGLYNLLPAIQLEKLKGMPMLRPPVSPDVSIISHGVGQSSAKAPNCNPITTREDKRTIITPTTQASVSEWSKFSSSAMEPQNRKRRCRACQQRSVKQVKAMSPSAALEASRRKQFTKLNPT</sequence>
<accession>A0A4S4ER13</accession>
<comment type="caution">
    <text evidence="2">The sequence shown here is derived from an EMBL/GenBank/DDBJ whole genome shotgun (WGS) entry which is preliminary data.</text>
</comment>